<evidence type="ECO:0000256" key="4">
    <source>
        <dbReference type="ARBA" id="ARBA00022842"/>
    </source>
</evidence>
<comment type="catalytic activity">
    <reaction evidence="5">
        <text>1D-myo-inositol 1,3,4-trisphosphate + H2O = 1D-myo-inositol 3,4-bisphosphate + phosphate</text>
        <dbReference type="Rhea" id="RHEA:70319"/>
        <dbReference type="ChEBI" id="CHEBI:15377"/>
        <dbReference type="ChEBI" id="CHEBI:43474"/>
        <dbReference type="ChEBI" id="CHEBI:58414"/>
        <dbReference type="ChEBI" id="CHEBI:83241"/>
    </reaction>
    <physiologicalReaction direction="left-to-right" evidence="5">
        <dbReference type="Rhea" id="RHEA:70320"/>
    </physiologicalReaction>
</comment>
<accession>A0A0D2WSN1</accession>
<feature type="binding site" evidence="8">
    <location>
        <position position="172"/>
    </location>
    <ligand>
        <name>Mg(2+)</name>
        <dbReference type="ChEBI" id="CHEBI:18420"/>
        <label>1</label>
        <note>catalytic</note>
    </ligand>
</feature>
<keyword evidence="3 8" id="KW-0479">Metal-binding</keyword>
<feature type="binding site" evidence="8">
    <location>
        <position position="173"/>
    </location>
    <ligand>
        <name>Mg(2+)</name>
        <dbReference type="ChEBI" id="CHEBI:18420"/>
        <label>1</label>
        <note>catalytic</note>
    </ligand>
</feature>
<dbReference type="Gene3D" id="3.30.540.10">
    <property type="entry name" value="Fructose-1,6-Bisphosphatase, subunit A, domain 1"/>
    <property type="match status" value="1"/>
</dbReference>
<dbReference type="InParanoid" id="A0A0D2WSN1"/>
<keyword evidence="4 8" id="KW-0460">Magnesium</keyword>
<dbReference type="InterPro" id="IPR020583">
    <property type="entry name" value="Inositol_monoP_metal-BS"/>
</dbReference>
<feature type="binding site" evidence="8">
    <location>
        <position position="81"/>
    </location>
    <ligand>
        <name>Mg(2+)</name>
        <dbReference type="ChEBI" id="CHEBI:18420"/>
        <label>1</label>
        <note>catalytic</note>
    </ligand>
</feature>
<dbReference type="GO" id="GO:0046872">
    <property type="term" value="F:metal ion binding"/>
    <property type="evidence" value="ECO:0007669"/>
    <property type="project" value="UniProtKB-KW"/>
</dbReference>
<dbReference type="InterPro" id="IPR044897">
    <property type="entry name" value="INPP1_dom_1"/>
</dbReference>
<evidence type="ECO:0000256" key="6">
    <source>
        <dbReference type="ARBA" id="ARBA00044478"/>
    </source>
</evidence>
<organism evidence="9 10">
    <name type="scientific">Capsaspora owczarzaki (strain ATCC 30864)</name>
    <dbReference type="NCBI Taxonomy" id="595528"/>
    <lineage>
        <taxon>Eukaryota</taxon>
        <taxon>Filasterea</taxon>
        <taxon>Capsaspora</taxon>
    </lineage>
</organism>
<evidence type="ECO:0000256" key="3">
    <source>
        <dbReference type="ARBA" id="ARBA00022723"/>
    </source>
</evidence>
<dbReference type="SUPFAM" id="SSF56655">
    <property type="entry name" value="Carbohydrate phosphatase"/>
    <property type="match status" value="1"/>
</dbReference>
<evidence type="ECO:0000256" key="5">
    <source>
        <dbReference type="ARBA" id="ARBA00044465"/>
    </source>
</evidence>
<proteinExistence type="inferred from homology"/>
<evidence type="ECO:0000256" key="2">
    <source>
        <dbReference type="ARBA" id="ARBA00022671"/>
    </source>
</evidence>
<dbReference type="InterPro" id="IPR050725">
    <property type="entry name" value="CysQ/Inositol_MonoPase"/>
</dbReference>
<evidence type="ECO:0000313" key="10">
    <source>
        <dbReference type="Proteomes" id="UP000008743"/>
    </source>
</evidence>
<reference evidence="10" key="1">
    <citation type="submission" date="2011-02" db="EMBL/GenBank/DDBJ databases">
        <title>The Genome Sequence of Capsaspora owczarzaki ATCC 30864.</title>
        <authorList>
            <person name="Russ C."/>
            <person name="Cuomo C."/>
            <person name="Burger G."/>
            <person name="Gray M.W."/>
            <person name="Holland P.W.H."/>
            <person name="King N."/>
            <person name="Lang F.B.F."/>
            <person name="Roger A.J."/>
            <person name="Ruiz-Trillo I."/>
            <person name="Young S.K."/>
            <person name="Zeng Q."/>
            <person name="Gargeya S."/>
            <person name="Alvarado L."/>
            <person name="Berlin A."/>
            <person name="Chapman S.B."/>
            <person name="Chen Z."/>
            <person name="Freedman E."/>
            <person name="Gellesch M."/>
            <person name="Goldberg J."/>
            <person name="Griggs A."/>
            <person name="Gujja S."/>
            <person name="Heilman E."/>
            <person name="Heiman D."/>
            <person name="Howarth C."/>
            <person name="Mehta T."/>
            <person name="Neiman D."/>
            <person name="Pearson M."/>
            <person name="Roberts A."/>
            <person name="Saif S."/>
            <person name="Shea T."/>
            <person name="Shenoy N."/>
            <person name="Sisk P."/>
            <person name="Stolte C."/>
            <person name="Sykes S."/>
            <person name="White J."/>
            <person name="Yandava C."/>
            <person name="Haas B."/>
            <person name="Nusbaum C."/>
            <person name="Birren B."/>
        </authorList>
    </citation>
    <scope>NUCLEOTIDE SEQUENCE</scope>
    <source>
        <strain evidence="10">ATCC 30864</strain>
    </source>
</reference>
<dbReference type="Gene3D" id="4.10.460.10">
    <property type="entry name" value="Inositol Polyphosphate 1-phosphatase, domain 1"/>
    <property type="match status" value="1"/>
</dbReference>
<dbReference type="PhylomeDB" id="A0A0D2WSN1"/>
<dbReference type="PANTHER" id="PTHR43028">
    <property type="entry name" value="3'(2'),5'-BISPHOSPHATE NUCLEOTIDASE 1"/>
    <property type="match status" value="1"/>
</dbReference>
<evidence type="ECO:0000256" key="8">
    <source>
        <dbReference type="PIRSR" id="PIRSR600760-2"/>
    </source>
</evidence>
<evidence type="ECO:0000313" key="9">
    <source>
        <dbReference type="EMBL" id="KJE95240.1"/>
    </source>
</evidence>
<comment type="catalytic activity">
    <reaction evidence="6">
        <text>1D-myo-inositol 1,4-bisphosphate + H2O = 1D-myo-inositol 4-phosphate + phosphate</text>
        <dbReference type="Rhea" id="RHEA:15553"/>
        <dbReference type="ChEBI" id="CHEBI:15377"/>
        <dbReference type="ChEBI" id="CHEBI:43474"/>
        <dbReference type="ChEBI" id="CHEBI:58282"/>
        <dbReference type="ChEBI" id="CHEBI:58469"/>
        <dbReference type="EC" id="3.1.3.57"/>
    </reaction>
    <physiologicalReaction direction="left-to-right" evidence="6">
        <dbReference type="Rhea" id="RHEA:15554"/>
    </physiologicalReaction>
</comment>
<name>A0A0D2WSN1_CAPO3</name>
<dbReference type="Pfam" id="PF00459">
    <property type="entry name" value="Inositol_P"/>
    <property type="match status" value="1"/>
</dbReference>
<dbReference type="eggNOG" id="KOG3099">
    <property type="taxonomic scope" value="Eukaryota"/>
</dbReference>
<protein>
    <recommendedName>
        <fullName evidence="7">inositol-1,4-bisphosphate 1-phosphatase</fullName>
        <ecNumber evidence="7">3.1.3.57</ecNumber>
    </recommendedName>
</protein>
<feature type="binding site" evidence="8">
    <location>
        <position position="329"/>
    </location>
    <ligand>
        <name>Mg(2+)</name>
        <dbReference type="ChEBI" id="CHEBI:18420"/>
        <label>1</label>
        <note>catalytic</note>
    </ligand>
</feature>
<feature type="binding site" evidence="8">
    <location>
        <position position="170"/>
    </location>
    <ligand>
        <name>Mg(2+)</name>
        <dbReference type="ChEBI" id="CHEBI:18420"/>
        <label>1</label>
        <note>catalytic</note>
    </ligand>
</feature>
<dbReference type="STRING" id="595528.A0A0D2WSN1"/>
<dbReference type="Proteomes" id="UP000008743">
    <property type="component" value="Unassembled WGS sequence"/>
</dbReference>
<dbReference type="AlphaFoldDB" id="A0A0D2WSN1"/>
<dbReference type="EMBL" id="KE346368">
    <property type="protein sequence ID" value="KJE95240.1"/>
    <property type="molecule type" value="Genomic_DNA"/>
</dbReference>
<gene>
    <name evidence="9" type="ORF">CAOG_005718</name>
</gene>
<comment type="cofactor">
    <cofactor evidence="8">
        <name>Mg(2+)</name>
        <dbReference type="ChEBI" id="CHEBI:18420"/>
    </cofactor>
</comment>
<dbReference type="PROSITE" id="PS00629">
    <property type="entry name" value="IMP_1"/>
    <property type="match status" value="1"/>
</dbReference>
<dbReference type="FunFam" id="4.10.460.10:FF:000001">
    <property type="entry name" value="Inositol polyphosphate 1-phosphatase"/>
    <property type="match status" value="1"/>
</dbReference>
<sequence length="398" mass="42266">MSARDFVTALLVAAERAARLARECRANASLFALLIEEKKADAANKRFAQDFKTLADVLIQEAVRHELALTFPAIKEHVQGEENNTFTNTLGEKVVLEVQATQEATQALLLRVLDGNVDAAAALASIVHQKIELSDFDVDGLLAQSFAASHAGAAFETATIDASTLGIWIDPIDGTNEYIRGALVEPQGGIFSEGLPTSVVLIGAFERASGLPVAGAMCQPFYPAPGTSITAGKFVSRHLWGICTASVTASNAKELIAQNHRLHRSHTADGSLVPVVTMSGSESDAIKAVAASRGIQIRATSGAGYKMLTVVEGVADAYFLSKGSTYKWDSCAPHAILRSLGRQGAVFRRPAAAAPTEAREVLYQAMDNPAIHSWANSDGVLAADSRAAHDTYAFFWSV</sequence>
<dbReference type="GO" id="GO:0004441">
    <property type="term" value="F:inositol-1,4-bisphosphate 1-phosphatase activity"/>
    <property type="evidence" value="ECO:0007669"/>
    <property type="project" value="UniProtKB-EC"/>
</dbReference>
<dbReference type="RefSeq" id="XP_004346391.1">
    <property type="nucleotide sequence ID" value="XM_004346341.2"/>
</dbReference>
<dbReference type="InterPro" id="IPR000760">
    <property type="entry name" value="Inositol_monophosphatase-like"/>
</dbReference>
<dbReference type="OrthoDB" id="9977309at2759"/>
<keyword evidence="2" id="KW-0452">Lithium</keyword>
<keyword evidence="10" id="KW-1185">Reference proteome</keyword>
<evidence type="ECO:0000256" key="1">
    <source>
        <dbReference type="ARBA" id="ARBA00009759"/>
    </source>
</evidence>
<dbReference type="PANTHER" id="PTHR43028:SF3">
    <property type="entry name" value="INOSITOL POLYPHOSPHATE 1-PHOSPHATASE"/>
    <property type="match status" value="1"/>
</dbReference>
<dbReference type="Gene3D" id="3.40.190.80">
    <property type="match status" value="1"/>
</dbReference>
<dbReference type="EC" id="3.1.3.57" evidence="7"/>
<comment type="similarity">
    <text evidence="1">Belongs to the inositol monophosphatase superfamily.</text>
</comment>
<evidence type="ECO:0000256" key="7">
    <source>
        <dbReference type="ARBA" id="ARBA00044519"/>
    </source>
</evidence>